<dbReference type="Pfam" id="PF13335">
    <property type="entry name" value="Mg_chelatase_C"/>
    <property type="match status" value="1"/>
</dbReference>
<keyword evidence="5" id="KW-0378">Hydrolase</keyword>
<dbReference type="RefSeq" id="WP_338290441.1">
    <property type="nucleotide sequence ID" value="NZ_AP027272.1"/>
</dbReference>
<dbReference type="AlphaFoldDB" id="A0AA48HG04"/>
<dbReference type="GO" id="GO:0006508">
    <property type="term" value="P:proteolysis"/>
    <property type="evidence" value="ECO:0007669"/>
    <property type="project" value="UniProtKB-KW"/>
</dbReference>
<dbReference type="GO" id="GO:0003677">
    <property type="term" value="F:DNA binding"/>
    <property type="evidence" value="ECO:0007669"/>
    <property type="project" value="InterPro"/>
</dbReference>
<dbReference type="CDD" id="cd00009">
    <property type="entry name" value="AAA"/>
    <property type="match status" value="1"/>
</dbReference>
<dbReference type="GO" id="GO:0008233">
    <property type="term" value="F:peptidase activity"/>
    <property type="evidence" value="ECO:0007669"/>
    <property type="project" value="UniProtKB-KW"/>
</dbReference>
<dbReference type="SUPFAM" id="SSF52540">
    <property type="entry name" value="P-loop containing nucleoside triphosphate hydrolases"/>
    <property type="match status" value="1"/>
</dbReference>
<dbReference type="KEGG" id="pmaw:MACH26_01650"/>
<dbReference type="Gene3D" id="3.40.50.300">
    <property type="entry name" value="P-loop containing nucleotide triphosphate hydrolases"/>
    <property type="match status" value="1"/>
</dbReference>
<dbReference type="GO" id="GO:0005524">
    <property type="term" value="F:ATP binding"/>
    <property type="evidence" value="ECO:0007669"/>
    <property type="project" value="UniProtKB-KW"/>
</dbReference>
<evidence type="ECO:0000313" key="6">
    <source>
        <dbReference type="Proteomes" id="UP001333710"/>
    </source>
</evidence>
<evidence type="ECO:0000256" key="1">
    <source>
        <dbReference type="ARBA" id="ARBA00006354"/>
    </source>
</evidence>
<protein>
    <submittedName>
        <fullName evidence="5">ATP-dependent protease</fullName>
    </submittedName>
</protein>
<accession>A0AA48HG04</accession>
<dbReference type="InterPro" id="IPR025158">
    <property type="entry name" value="Mg_chelat-rel_C"/>
</dbReference>
<dbReference type="Gene3D" id="3.30.230.10">
    <property type="match status" value="1"/>
</dbReference>
<keyword evidence="2" id="KW-0547">Nucleotide-binding</keyword>
<keyword evidence="5" id="KW-0645">Protease</keyword>
<dbReference type="PRINTS" id="PR01657">
    <property type="entry name" value="MCMFAMILY"/>
</dbReference>
<dbReference type="PANTHER" id="PTHR32039">
    <property type="entry name" value="MAGNESIUM-CHELATASE SUBUNIT CHLI"/>
    <property type="match status" value="1"/>
</dbReference>
<dbReference type="NCBIfam" id="NF007365">
    <property type="entry name" value="PRK09862.1"/>
    <property type="match status" value="1"/>
</dbReference>
<name>A0AA48HG04_9ALTE</name>
<sequence length="503" mass="54951">MALAVVKTRAVVGIEAPLVTVEVHLSNGLPGFNIVGLPEASVREARDRVRSALINSQFEFPAKKITVNLAPADLPKEGGRFDLAIAIGIVAASGLQPEIHCDDYEFVGELALSGELRPVSGILPVSVAARDAQRKLIIPQENGKEAMLVSDAQVFCGRNFYEVYQHLSGQSPLAQVQACAKPEYTEAPQDMAEVIGQEQAKRALTIAAAGRHNIVFCGPPGTGKTMLASRLAGLLPAMSEKESLQTATVNSVANLPFNRETWRQRPFRAPHHTSSAVSLVGGGSKPMPGEISLAHNGVLFLDELTEFPRKVLDVLREPLEAGKITISRAAQKAVFPAKFQLIAALNPSPSGDIHDGRHTPEQIIKYLNRVSGPFLDRIDLQVDVPRMSRAEFSQARMHQSQTTAQIKAQVEQARARQQHRAGKLNAELSTTEVKQTCGLKEADQHFLDMAIEKLQLSIRTYQRILKVARTIADLSESEQIQRQHLAEALGYRALDRIIANLLR</sequence>
<dbReference type="InterPro" id="IPR027417">
    <property type="entry name" value="P-loop_NTPase"/>
</dbReference>
<dbReference type="NCBIfam" id="TIGR00368">
    <property type="entry name" value="YifB family Mg chelatase-like AAA ATPase"/>
    <property type="match status" value="1"/>
</dbReference>
<dbReference type="InterPro" id="IPR004482">
    <property type="entry name" value="Mg_chelat-rel"/>
</dbReference>
<evidence type="ECO:0000256" key="3">
    <source>
        <dbReference type="ARBA" id="ARBA00022840"/>
    </source>
</evidence>
<dbReference type="Pfam" id="PF13541">
    <property type="entry name" value="ChlI"/>
    <property type="match status" value="1"/>
</dbReference>
<dbReference type="Pfam" id="PF01078">
    <property type="entry name" value="Mg_chelatase"/>
    <property type="match status" value="1"/>
</dbReference>
<comment type="similarity">
    <text evidence="1">Belongs to the Mg-chelatase subunits D/I family. ComM subfamily.</text>
</comment>
<dbReference type="InterPro" id="IPR003593">
    <property type="entry name" value="AAA+_ATPase"/>
</dbReference>
<dbReference type="InterPro" id="IPR000523">
    <property type="entry name" value="Mg_chelatse_chII-like_cat_dom"/>
</dbReference>
<gene>
    <name evidence="5" type="ORF">MACH26_01650</name>
</gene>
<evidence type="ECO:0000313" key="5">
    <source>
        <dbReference type="EMBL" id="BDX04644.1"/>
    </source>
</evidence>
<dbReference type="PANTHER" id="PTHR32039:SF7">
    <property type="entry name" value="COMPETENCE PROTEIN COMM"/>
    <property type="match status" value="1"/>
</dbReference>
<reference evidence="5" key="1">
    <citation type="submission" date="2023-01" db="EMBL/GenBank/DDBJ databases">
        <title>Complete genome sequence of Planctobacterium marinum strain Dej080120_11.</title>
        <authorList>
            <person name="Ueki S."/>
            <person name="Maruyama F."/>
        </authorList>
    </citation>
    <scope>NUCLEOTIDE SEQUENCE</scope>
    <source>
        <strain evidence="5">Dej080120_11</strain>
    </source>
</reference>
<organism evidence="5 6">
    <name type="scientific">Planctobacterium marinum</name>
    <dbReference type="NCBI Taxonomy" id="1631968"/>
    <lineage>
        <taxon>Bacteria</taxon>
        <taxon>Pseudomonadati</taxon>
        <taxon>Pseudomonadota</taxon>
        <taxon>Gammaproteobacteria</taxon>
        <taxon>Alteromonadales</taxon>
        <taxon>Alteromonadaceae</taxon>
        <taxon>Planctobacterium</taxon>
    </lineage>
</organism>
<evidence type="ECO:0000256" key="2">
    <source>
        <dbReference type="ARBA" id="ARBA00022741"/>
    </source>
</evidence>
<dbReference type="SMART" id="SM00382">
    <property type="entry name" value="AAA"/>
    <property type="match status" value="1"/>
</dbReference>
<dbReference type="InterPro" id="IPR045006">
    <property type="entry name" value="CHLI-like"/>
</dbReference>
<dbReference type="EMBL" id="AP027272">
    <property type="protein sequence ID" value="BDX04644.1"/>
    <property type="molecule type" value="Genomic_DNA"/>
</dbReference>
<evidence type="ECO:0000259" key="4">
    <source>
        <dbReference type="SMART" id="SM00382"/>
    </source>
</evidence>
<dbReference type="Proteomes" id="UP001333710">
    <property type="component" value="Chromosome"/>
</dbReference>
<dbReference type="InterPro" id="IPR001208">
    <property type="entry name" value="MCM_dom"/>
</dbReference>
<dbReference type="InterPro" id="IPR014721">
    <property type="entry name" value="Ribsml_uS5_D2-typ_fold_subgr"/>
</dbReference>
<proteinExistence type="inferred from homology"/>
<dbReference type="InterPro" id="IPR020568">
    <property type="entry name" value="Ribosomal_Su5_D2-typ_SF"/>
</dbReference>
<feature type="domain" description="AAA+ ATPase" evidence="4">
    <location>
        <begin position="210"/>
        <end position="388"/>
    </location>
</feature>
<dbReference type="SUPFAM" id="SSF54211">
    <property type="entry name" value="Ribosomal protein S5 domain 2-like"/>
    <property type="match status" value="1"/>
</dbReference>
<keyword evidence="3" id="KW-0067">ATP-binding</keyword>
<keyword evidence="6" id="KW-1185">Reference proteome</keyword>